<dbReference type="EMBL" id="REGN01001319">
    <property type="protein sequence ID" value="RNA35497.1"/>
    <property type="molecule type" value="Genomic_DNA"/>
</dbReference>
<gene>
    <name evidence="1" type="ORF">BpHYR1_012014</name>
</gene>
<keyword evidence="2" id="KW-1185">Reference proteome</keyword>
<evidence type="ECO:0000313" key="2">
    <source>
        <dbReference type="Proteomes" id="UP000276133"/>
    </source>
</evidence>
<protein>
    <submittedName>
        <fullName evidence="1">Uncharacterized protein</fullName>
    </submittedName>
</protein>
<comment type="caution">
    <text evidence="1">The sequence shown here is derived from an EMBL/GenBank/DDBJ whole genome shotgun (WGS) entry which is preliminary data.</text>
</comment>
<reference evidence="1 2" key="1">
    <citation type="journal article" date="2018" name="Sci. Rep.">
        <title>Genomic signatures of local adaptation to the degree of environmental predictability in rotifers.</title>
        <authorList>
            <person name="Franch-Gras L."/>
            <person name="Hahn C."/>
            <person name="Garcia-Roger E.M."/>
            <person name="Carmona M.J."/>
            <person name="Serra M."/>
            <person name="Gomez A."/>
        </authorList>
    </citation>
    <scope>NUCLEOTIDE SEQUENCE [LARGE SCALE GENOMIC DNA]</scope>
    <source>
        <strain evidence="1">HYR1</strain>
    </source>
</reference>
<name>A0A3M7SIQ4_BRAPC</name>
<evidence type="ECO:0000313" key="1">
    <source>
        <dbReference type="EMBL" id="RNA35497.1"/>
    </source>
</evidence>
<organism evidence="1 2">
    <name type="scientific">Brachionus plicatilis</name>
    <name type="common">Marine rotifer</name>
    <name type="synonym">Brachionus muelleri</name>
    <dbReference type="NCBI Taxonomy" id="10195"/>
    <lineage>
        <taxon>Eukaryota</taxon>
        <taxon>Metazoa</taxon>
        <taxon>Spiralia</taxon>
        <taxon>Gnathifera</taxon>
        <taxon>Rotifera</taxon>
        <taxon>Eurotatoria</taxon>
        <taxon>Monogononta</taxon>
        <taxon>Pseudotrocha</taxon>
        <taxon>Ploima</taxon>
        <taxon>Brachionidae</taxon>
        <taxon>Brachionus</taxon>
    </lineage>
</organism>
<proteinExistence type="predicted"/>
<accession>A0A3M7SIQ4</accession>
<dbReference type="Proteomes" id="UP000276133">
    <property type="component" value="Unassembled WGS sequence"/>
</dbReference>
<dbReference type="AlphaFoldDB" id="A0A3M7SIQ4"/>
<sequence length="93" mass="10890">MDNNINNLSTRRCDKISKEKYSRKVKTNTLEVIRLCPVPVHQSDIYDCPWTIVREGHMILGREKSGTFLRRRHHQKLTYSKNSPNDTCLGQMS</sequence>